<dbReference type="GO" id="GO:0097176">
    <property type="term" value="P:epoxide metabolic process"/>
    <property type="evidence" value="ECO:0007669"/>
    <property type="project" value="TreeGrafter"/>
</dbReference>
<dbReference type="RefSeq" id="WP_075022779.1">
    <property type="nucleotide sequence ID" value="NZ_FOVH01000011.1"/>
</dbReference>
<dbReference type="PANTHER" id="PTHR21661">
    <property type="entry name" value="EPOXIDE HYDROLASE 1-RELATED"/>
    <property type="match status" value="1"/>
</dbReference>
<feature type="active site" description="Proton donor" evidence="4">
    <location>
        <position position="303"/>
    </location>
</feature>
<evidence type="ECO:0000259" key="5">
    <source>
        <dbReference type="Pfam" id="PF06441"/>
    </source>
</evidence>
<evidence type="ECO:0000256" key="2">
    <source>
        <dbReference type="ARBA" id="ARBA00022797"/>
    </source>
</evidence>
<dbReference type="Pfam" id="PF06441">
    <property type="entry name" value="EHN"/>
    <property type="match status" value="1"/>
</dbReference>
<dbReference type="PRINTS" id="PR00412">
    <property type="entry name" value="EPOXHYDRLASE"/>
</dbReference>
<evidence type="ECO:0000256" key="4">
    <source>
        <dbReference type="PIRSR" id="PIRSR001112-1"/>
    </source>
</evidence>
<dbReference type="InterPro" id="IPR000639">
    <property type="entry name" value="Epox_hydrolase-like"/>
</dbReference>
<comment type="similarity">
    <text evidence="1">Belongs to the peptidase S33 family.</text>
</comment>
<evidence type="ECO:0000256" key="1">
    <source>
        <dbReference type="ARBA" id="ARBA00010088"/>
    </source>
</evidence>
<dbReference type="InterPro" id="IPR029058">
    <property type="entry name" value="AB_hydrolase_fold"/>
</dbReference>
<gene>
    <name evidence="6" type="ORF">SAMN04489713_11155</name>
</gene>
<dbReference type="Proteomes" id="UP000183413">
    <property type="component" value="Unassembled WGS sequence"/>
</dbReference>
<feature type="active site" description="Proton acceptor" evidence="4">
    <location>
        <position position="353"/>
    </location>
</feature>
<proteinExistence type="inferred from homology"/>
<reference evidence="6 7" key="1">
    <citation type="submission" date="2016-10" db="EMBL/GenBank/DDBJ databases">
        <authorList>
            <person name="de Groot N.N."/>
        </authorList>
    </citation>
    <scope>NUCLEOTIDE SEQUENCE [LARGE SCALE GENOMIC DNA]</scope>
    <source>
        <strain evidence="6 7">DSM 43067</strain>
    </source>
</reference>
<organism evidence="6 7">
    <name type="scientific">Actinomadura madurae</name>
    <dbReference type="NCBI Taxonomy" id="1993"/>
    <lineage>
        <taxon>Bacteria</taxon>
        <taxon>Bacillati</taxon>
        <taxon>Actinomycetota</taxon>
        <taxon>Actinomycetes</taxon>
        <taxon>Streptosporangiales</taxon>
        <taxon>Thermomonosporaceae</taxon>
        <taxon>Actinomadura</taxon>
    </lineage>
</organism>
<accession>A0A1I5LW54</accession>
<dbReference type="STRING" id="1993.SAMN04489713_11155"/>
<dbReference type="InParanoid" id="A0A1I5LW54"/>
<keyword evidence="3" id="KW-0378">Hydrolase</keyword>
<sequence>MEVHDFVIDVPQRQLDDLHRRLERTRWPSQVPRTGWERGVPVDYLAGLAEYWLTYRWRDHEARLNRFPQFITEIDGQPVHFLHVRSPEPDALPLILTHGWPSSIVEYTDIIGPLTDPRAHGADPADAFHIVAPSVPGFGFSTPLKEPGWNHARIARTWAALMARLGYDRYGAQGGDTGSIVSPELGRIAPHQVVGVHINGGLAFPEGDLQNLTPDERARIAAAERLREVGTGYADLQSTRPQTLAYALSDSPTGQLAWIVEKFWEWTDPTKPLPEDAVNRDLLLTNVTLYWLTNTAGSSAQLYYEVRAAPVAPPGPHSVPTGIAIFPSDPAIRRIAEQQHNLVHWTEHPRGGHFAAAEAPDLLTKDIRTFFHPLRGG</sequence>
<dbReference type="Gene3D" id="3.40.50.1820">
    <property type="entry name" value="alpha/beta hydrolase"/>
    <property type="match status" value="1"/>
</dbReference>
<dbReference type="PANTHER" id="PTHR21661:SF35">
    <property type="entry name" value="EPOXIDE HYDROLASE"/>
    <property type="match status" value="1"/>
</dbReference>
<feature type="domain" description="Epoxide hydrolase N-terminal" evidence="5">
    <location>
        <begin position="4"/>
        <end position="107"/>
    </location>
</feature>
<name>A0A1I5LW54_9ACTN</name>
<evidence type="ECO:0000313" key="7">
    <source>
        <dbReference type="Proteomes" id="UP000183413"/>
    </source>
</evidence>
<keyword evidence="7" id="KW-1185">Reference proteome</keyword>
<dbReference type="SUPFAM" id="SSF53474">
    <property type="entry name" value="alpha/beta-Hydrolases"/>
    <property type="match status" value="1"/>
</dbReference>
<keyword evidence="2" id="KW-0058">Aromatic hydrocarbons catabolism</keyword>
<protein>
    <submittedName>
        <fullName evidence="6">Pimeloyl-ACP methyl ester carboxylesterase</fullName>
    </submittedName>
</protein>
<feature type="active site" description="Nucleophile" evidence="4">
    <location>
        <position position="176"/>
    </location>
</feature>
<dbReference type="InterPro" id="IPR010497">
    <property type="entry name" value="Epoxide_hydro_N"/>
</dbReference>
<dbReference type="eggNOG" id="COG0596">
    <property type="taxonomic scope" value="Bacteria"/>
</dbReference>
<dbReference type="InterPro" id="IPR016292">
    <property type="entry name" value="Epoxide_hydrolase"/>
</dbReference>
<dbReference type="EMBL" id="FOVH01000011">
    <property type="protein sequence ID" value="SFP01604.1"/>
    <property type="molecule type" value="Genomic_DNA"/>
</dbReference>
<evidence type="ECO:0000256" key="3">
    <source>
        <dbReference type="ARBA" id="ARBA00022801"/>
    </source>
</evidence>
<dbReference type="PIRSF" id="PIRSF001112">
    <property type="entry name" value="Epoxide_hydrolase"/>
    <property type="match status" value="1"/>
</dbReference>
<dbReference type="AlphaFoldDB" id="A0A1I5LW54"/>
<dbReference type="GO" id="GO:0004301">
    <property type="term" value="F:epoxide hydrolase activity"/>
    <property type="evidence" value="ECO:0007669"/>
    <property type="project" value="TreeGrafter"/>
</dbReference>
<evidence type="ECO:0000313" key="6">
    <source>
        <dbReference type="EMBL" id="SFP01604.1"/>
    </source>
</evidence>